<dbReference type="AlphaFoldDB" id="A0AA41Z788"/>
<name>A0AA41Z788_9HYPH</name>
<dbReference type="EMBL" id="JAMOIM010000033">
    <property type="protein sequence ID" value="MCW6511783.1"/>
    <property type="molecule type" value="Genomic_DNA"/>
</dbReference>
<feature type="domain" description="Enoyl reductase (ER)" evidence="1">
    <location>
        <begin position="21"/>
        <end position="318"/>
    </location>
</feature>
<dbReference type="SUPFAM" id="SSF50129">
    <property type="entry name" value="GroES-like"/>
    <property type="match status" value="1"/>
</dbReference>
<dbReference type="Pfam" id="PF08240">
    <property type="entry name" value="ADH_N"/>
    <property type="match status" value="1"/>
</dbReference>
<dbReference type="CDD" id="cd05289">
    <property type="entry name" value="MDR_like_2"/>
    <property type="match status" value="1"/>
</dbReference>
<dbReference type="GO" id="GO:0016491">
    <property type="term" value="F:oxidoreductase activity"/>
    <property type="evidence" value="ECO:0007669"/>
    <property type="project" value="InterPro"/>
</dbReference>
<proteinExistence type="predicted"/>
<dbReference type="RefSeq" id="WP_282588161.1">
    <property type="nucleotide sequence ID" value="NZ_JAMOIM010000033.1"/>
</dbReference>
<dbReference type="PANTHER" id="PTHR43482">
    <property type="entry name" value="PROTEIN AST1-RELATED"/>
    <property type="match status" value="1"/>
</dbReference>
<evidence type="ECO:0000313" key="3">
    <source>
        <dbReference type="Proteomes" id="UP001165667"/>
    </source>
</evidence>
<sequence length="320" mass="33828">MTDVEPGQALTARAVAFNGPGGVEVIRVIDREVPPPAEGQVRIAVRAAAINPTDILLRQMGSADQPPPAVPGVDAAGTIESIGPGVSRLSVGQKVVAVVKAHRPEGGAQSQYIVVPAASVIPMPHDLSFAEACTISMNGLTALRSLELAGLRQGQSLAISGGAGLLAQYASVIAKERGLRIIADAKPEEAEPVRSYGAEVVVDRGPGFAEAVRREFPGGVDALIDTAVLKEKAFPAIRDGGVYLPVRRWKERPVERGIIVKPVLVYDVFERTEWLEELRRLTETGKIVPRVAGEYAPEQTGAAHAVQEAGGVRGRLVILF</sequence>
<dbReference type="Proteomes" id="UP001165667">
    <property type="component" value="Unassembled WGS sequence"/>
</dbReference>
<dbReference type="SMART" id="SM00829">
    <property type="entry name" value="PKS_ER"/>
    <property type="match status" value="1"/>
</dbReference>
<dbReference type="Pfam" id="PF13602">
    <property type="entry name" value="ADH_zinc_N_2"/>
    <property type="match status" value="1"/>
</dbReference>
<dbReference type="InterPro" id="IPR020843">
    <property type="entry name" value="ER"/>
</dbReference>
<dbReference type="InterPro" id="IPR036291">
    <property type="entry name" value="NAD(P)-bd_dom_sf"/>
</dbReference>
<evidence type="ECO:0000313" key="2">
    <source>
        <dbReference type="EMBL" id="MCW6511783.1"/>
    </source>
</evidence>
<dbReference type="InterPro" id="IPR013154">
    <property type="entry name" value="ADH-like_N"/>
</dbReference>
<dbReference type="Gene3D" id="3.90.180.10">
    <property type="entry name" value="Medium-chain alcohol dehydrogenases, catalytic domain"/>
    <property type="match status" value="1"/>
</dbReference>
<keyword evidence="3" id="KW-1185">Reference proteome</keyword>
<organism evidence="2 3">
    <name type="scientific">Lichenifustis flavocetrariae</name>
    <dbReference type="NCBI Taxonomy" id="2949735"/>
    <lineage>
        <taxon>Bacteria</taxon>
        <taxon>Pseudomonadati</taxon>
        <taxon>Pseudomonadota</taxon>
        <taxon>Alphaproteobacteria</taxon>
        <taxon>Hyphomicrobiales</taxon>
        <taxon>Lichenihabitantaceae</taxon>
        <taxon>Lichenifustis</taxon>
    </lineage>
</organism>
<dbReference type="PANTHER" id="PTHR43482:SF1">
    <property type="entry name" value="PROTEIN AST1-RELATED"/>
    <property type="match status" value="1"/>
</dbReference>
<reference evidence="2" key="1">
    <citation type="submission" date="2022-05" db="EMBL/GenBank/DDBJ databases">
        <authorList>
            <person name="Pankratov T."/>
        </authorList>
    </citation>
    <scope>NUCLEOTIDE SEQUENCE</scope>
    <source>
        <strain evidence="2">BP6-180914</strain>
    </source>
</reference>
<accession>A0AA41Z788</accession>
<dbReference type="Gene3D" id="3.40.50.720">
    <property type="entry name" value="NAD(P)-binding Rossmann-like Domain"/>
    <property type="match status" value="1"/>
</dbReference>
<comment type="caution">
    <text evidence="2">The sequence shown here is derived from an EMBL/GenBank/DDBJ whole genome shotgun (WGS) entry which is preliminary data.</text>
</comment>
<dbReference type="InterPro" id="IPR011032">
    <property type="entry name" value="GroES-like_sf"/>
</dbReference>
<gene>
    <name evidence="2" type="ORF">M8523_27855</name>
</gene>
<dbReference type="SUPFAM" id="SSF51735">
    <property type="entry name" value="NAD(P)-binding Rossmann-fold domains"/>
    <property type="match status" value="1"/>
</dbReference>
<evidence type="ECO:0000259" key="1">
    <source>
        <dbReference type="SMART" id="SM00829"/>
    </source>
</evidence>
<dbReference type="InterPro" id="IPR052585">
    <property type="entry name" value="Lipid_raft_assoc_Zn_ADH"/>
</dbReference>
<protein>
    <submittedName>
        <fullName evidence="2">NADP-dependent oxidoreductase</fullName>
    </submittedName>
</protein>